<dbReference type="SUPFAM" id="SSF116734">
    <property type="entry name" value="DNA methylase specificity domain"/>
    <property type="match status" value="2"/>
</dbReference>
<dbReference type="Proteomes" id="UP000032679">
    <property type="component" value="Unassembled WGS sequence"/>
</dbReference>
<dbReference type="STRING" id="1231623.Tasa_031_053"/>
<dbReference type="Pfam" id="PF01420">
    <property type="entry name" value="Methylase_S"/>
    <property type="match status" value="2"/>
</dbReference>
<keyword evidence="6" id="KW-1185">Reference proteome</keyword>
<evidence type="ECO:0000256" key="2">
    <source>
        <dbReference type="ARBA" id="ARBA00022747"/>
    </source>
</evidence>
<sequence length="439" mass="49078">MSLPQYPEYRASGVEWLGDVPAHWPCISGRRLFQESRISALEDDEQLSATQKYGVIPQYLFMKLEDQKVMLAIAGTGNFKRVFRGDFVISLRSFQGGIEYSSYDGCVSPAYTVLRNTQNIFHGFYIYYMKSKVFIDEINSSSEGVRDGRTIRYAQFGNTVFAVPPLSEQRAIAAFLDRECGKIDALIAEQERLIALLEEKRHAVISHAVTKGLDSKAPMKDSGIPWIGMVPEGWSVRRLSFIFDMIGSGTTPASDCEYYYGGDVYWVTTSELRERGICETTKTITNRALKEISSLFVYEPGTILFAMYGATIGRFGWLETYAAVNQACCAFSRPMGADRDFVCYALAAAKSFIILQASGGGQPNINQEKLRSFRIPLPSLNDQREIVIEIKKQLTEFDRIICSTTNSLEILRERRAALISAAVTGKIDVRGLVALEEAA</sequence>
<dbReference type="InterPro" id="IPR051212">
    <property type="entry name" value="Type-I_RE_S_subunit"/>
</dbReference>
<dbReference type="EMBL" id="BALE01000031">
    <property type="protein sequence ID" value="GAN54835.1"/>
    <property type="molecule type" value="Genomic_DNA"/>
</dbReference>
<dbReference type="PANTHER" id="PTHR43140:SF1">
    <property type="entry name" value="TYPE I RESTRICTION ENZYME ECOKI SPECIFICITY SUBUNIT"/>
    <property type="match status" value="1"/>
</dbReference>
<dbReference type="InterPro" id="IPR000055">
    <property type="entry name" value="Restrct_endonuc_typeI_TRD"/>
</dbReference>
<dbReference type="AlphaFoldDB" id="A0A0D6MN65"/>
<dbReference type="PANTHER" id="PTHR43140">
    <property type="entry name" value="TYPE-1 RESTRICTION ENZYME ECOKI SPECIFICITY PROTEIN"/>
    <property type="match status" value="1"/>
</dbReference>
<dbReference type="Gene3D" id="1.10.287.1120">
    <property type="entry name" value="Bipartite methylase S protein"/>
    <property type="match status" value="1"/>
</dbReference>
<feature type="domain" description="Type I restriction modification DNA specificity" evidence="4">
    <location>
        <begin position="231"/>
        <end position="391"/>
    </location>
</feature>
<keyword evidence="2" id="KW-0680">Restriction system</keyword>
<reference evidence="5 6" key="1">
    <citation type="submission" date="2012-10" db="EMBL/GenBank/DDBJ databases">
        <title>Genome sequencing of Tanticharoenia sakaeratensis NBRC 103193.</title>
        <authorList>
            <person name="Azuma Y."/>
            <person name="Hadano H."/>
            <person name="Hirakawa H."/>
            <person name="Matsushita K."/>
        </authorList>
    </citation>
    <scope>NUCLEOTIDE SEQUENCE [LARGE SCALE GENOMIC DNA]</scope>
    <source>
        <strain evidence="5 6">NBRC 103193</strain>
    </source>
</reference>
<name>A0A0D6MN65_9PROT</name>
<dbReference type="Gene3D" id="3.90.220.20">
    <property type="entry name" value="DNA methylase specificity domains"/>
    <property type="match status" value="2"/>
</dbReference>
<evidence type="ECO:0000256" key="1">
    <source>
        <dbReference type="ARBA" id="ARBA00010923"/>
    </source>
</evidence>
<gene>
    <name evidence="5" type="ORF">Tasa_031_053</name>
</gene>
<accession>A0A0D6MN65</accession>
<dbReference type="CDD" id="cd17280">
    <property type="entry name" value="RMtype1_S_MspEN3ORF6650P_TRD2-CR2_like"/>
    <property type="match status" value="1"/>
</dbReference>
<dbReference type="GO" id="GO:0009307">
    <property type="term" value="P:DNA restriction-modification system"/>
    <property type="evidence" value="ECO:0007669"/>
    <property type="project" value="UniProtKB-KW"/>
</dbReference>
<keyword evidence="3" id="KW-0238">DNA-binding</keyword>
<dbReference type="OrthoDB" id="164285at2"/>
<comment type="caution">
    <text evidence="5">The sequence shown here is derived from an EMBL/GenBank/DDBJ whole genome shotgun (WGS) entry which is preliminary data.</text>
</comment>
<organism evidence="5 6">
    <name type="scientific">Tanticharoenia sakaeratensis NBRC 103193</name>
    <dbReference type="NCBI Taxonomy" id="1231623"/>
    <lineage>
        <taxon>Bacteria</taxon>
        <taxon>Pseudomonadati</taxon>
        <taxon>Pseudomonadota</taxon>
        <taxon>Alphaproteobacteria</taxon>
        <taxon>Acetobacterales</taxon>
        <taxon>Acetobacteraceae</taxon>
        <taxon>Tanticharoenia</taxon>
    </lineage>
</organism>
<dbReference type="RefSeq" id="WP_084712269.1">
    <property type="nucleotide sequence ID" value="NZ_BALE01000031.1"/>
</dbReference>
<dbReference type="InterPro" id="IPR044946">
    <property type="entry name" value="Restrct_endonuc_typeI_TRD_sf"/>
</dbReference>
<feature type="domain" description="Type I restriction modification DNA specificity" evidence="4">
    <location>
        <begin position="66"/>
        <end position="178"/>
    </location>
</feature>
<evidence type="ECO:0000259" key="4">
    <source>
        <dbReference type="Pfam" id="PF01420"/>
    </source>
</evidence>
<evidence type="ECO:0000313" key="6">
    <source>
        <dbReference type="Proteomes" id="UP000032679"/>
    </source>
</evidence>
<proteinExistence type="inferred from homology"/>
<dbReference type="GO" id="GO:0003677">
    <property type="term" value="F:DNA binding"/>
    <property type="evidence" value="ECO:0007669"/>
    <property type="project" value="UniProtKB-KW"/>
</dbReference>
<comment type="similarity">
    <text evidence="1">Belongs to the type-I restriction system S methylase family.</text>
</comment>
<evidence type="ECO:0000256" key="3">
    <source>
        <dbReference type="ARBA" id="ARBA00023125"/>
    </source>
</evidence>
<protein>
    <submittedName>
        <fullName evidence="5">Type I restriction-modification system</fullName>
    </submittedName>
</protein>
<evidence type="ECO:0000313" key="5">
    <source>
        <dbReference type="EMBL" id="GAN54835.1"/>
    </source>
</evidence>